<dbReference type="AlphaFoldDB" id="A0A3M2MDW6"/>
<dbReference type="Pfam" id="PF00589">
    <property type="entry name" value="Phage_integrase"/>
    <property type="match status" value="1"/>
</dbReference>
<gene>
    <name evidence="3" type="ORF">EBO15_00300</name>
</gene>
<dbReference type="InterPro" id="IPR011010">
    <property type="entry name" value="DNA_brk_join_enz"/>
</dbReference>
<organism evidence="3 4">
    <name type="scientific">Actinomadura harenae</name>
    <dbReference type="NCBI Taxonomy" id="2483351"/>
    <lineage>
        <taxon>Bacteria</taxon>
        <taxon>Bacillati</taxon>
        <taxon>Actinomycetota</taxon>
        <taxon>Actinomycetes</taxon>
        <taxon>Streptosporangiales</taxon>
        <taxon>Thermomonosporaceae</taxon>
        <taxon>Actinomadura</taxon>
    </lineage>
</organism>
<proteinExistence type="predicted"/>
<protein>
    <submittedName>
        <fullName evidence="3">Site-specific integrase</fullName>
    </submittedName>
</protein>
<keyword evidence="1" id="KW-0233">DNA recombination</keyword>
<accession>A0A3M2MDW6</accession>
<dbReference type="GO" id="GO:0006310">
    <property type="term" value="P:DNA recombination"/>
    <property type="evidence" value="ECO:0007669"/>
    <property type="project" value="UniProtKB-KW"/>
</dbReference>
<dbReference type="PROSITE" id="PS51898">
    <property type="entry name" value="TYR_RECOMBINASE"/>
    <property type="match status" value="1"/>
</dbReference>
<comment type="caution">
    <text evidence="3">The sequence shown here is derived from an EMBL/GenBank/DDBJ whole genome shotgun (WGS) entry which is preliminary data.</text>
</comment>
<reference evidence="3 4" key="1">
    <citation type="submission" date="2018-10" db="EMBL/GenBank/DDBJ databases">
        <title>Isolation from soil.</title>
        <authorList>
            <person name="Hu J."/>
        </authorList>
    </citation>
    <scope>NUCLEOTIDE SEQUENCE [LARGE SCALE GENOMIC DNA]</scope>
    <source>
        <strain evidence="3 4">NEAU-Ht49</strain>
    </source>
</reference>
<dbReference type="OrthoDB" id="3522542at2"/>
<dbReference type="GO" id="GO:0003677">
    <property type="term" value="F:DNA binding"/>
    <property type="evidence" value="ECO:0007669"/>
    <property type="project" value="InterPro"/>
</dbReference>
<evidence type="ECO:0000259" key="2">
    <source>
        <dbReference type="PROSITE" id="PS51898"/>
    </source>
</evidence>
<keyword evidence="4" id="KW-1185">Reference proteome</keyword>
<feature type="domain" description="Tyr recombinase" evidence="2">
    <location>
        <begin position="411"/>
        <end position="629"/>
    </location>
</feature>
<dbReference type="Proteomes" id="UP000282674">
    <property type="component" value="Unassembled WGS sequence"/>
</dbReference>
<dbReference type="EMBL" id="RFFG01000001">
    <property type="protein sequence ID" value="RMI47914.1"/>
    <property type="molecule type" value="Genomic_DNA"/>
</dbReference>
<evidence type="ECO:0000256" key="1">
    <source>
        <dbReference type="ARBA" id="ARBA00023172"/>
    </source>
</evidence>
<sequence>MDQHPHRAPGSTHDQRRRGAQRLLLWLETFPGATWQERWHAAPAHALGRGWEEECRTWLAFQGMPPGEGALQSGLLWLVCAEVFRPDTEWLSTIVRSRYWRRAMITYRDPAGFAELQAALDRQGVREKRGHEALLKIATILAAKGGTIADITVGDCLELRDVESRTRTQGGSGLTFFYDLLQGEGRFPEDAPPTLRHVTAHTAQVSPAQLVDRYALECGPVRDLIVDYLNERQPVLDYNSLNHLSRSLALLFWKNIETHYSGADSLRLPPEVIAAWKARLKVKTVRRRQPDGSVREVTSPRASYIDTLTYIRGFYLDIAQWSTEDPARWGPWAAPSPISVAEISSTKYYSGRKSRMDQRTRERLPNLAALAEIAYQQRVDAQARVDALRNAAPGQTFTVLGETFTKAAGEKNPQREGTDVAFDSTGRRRNLAMAENRAFWAWATVEVLRHTGVRIEELLEISHHSITQYVVPDTGELIPLLHIAPSKTDQERLLVVDIELADVLATIVSRVRDRTGAVPLVVSRDNGEKTWNPPMPILFQWRTGDQNRPLTQSMVRKVLNELLLVSGLTDAAGQPLQFQPHDFRRIFTTEAILNGMPPHIIQLILGHKSLDTTMGYHTVYPQEVINGHRSFISRRRATRPSEEYRTPTDDEWEEFLSHFVRRKLALGDCGRAYGTSCEHEHACVRCPLLRMDPNERPRLERIHDNLVERITEAEEHGWLGDLEQLGVTLAAAKGKLAQLDARAKHAGAPNLGMPTFREVAGRTATLPRDQTRKPD</sequence>
<name>A0A3M2MDW6_9ACTN</name>
<dbReference type="GO" id="GO:0015074">
    <property type="term" value="P:DNA integration"/>
    <property type="evidence" value="ECO:0007669"/>
    <property type="project" value="InterPro"/>
</dbReference>
<dbReference type="CDD" id="cd00397">
    <property type="entry name" value="DNA_BRE_C"/>
    <property type="match status" value="1"/>
</dbReference>
<dbReference type="Gene3D" id="1.10.443.10">
    <property type="entry name" value="Intergrase catalytic core"/>
    <property type="match status" value="1"/>
</dbReference>
<dbReference type="InterPro" id="IPR002104">
    <property type="entry name" value="Integrase_catalytic"/>
</dbReference>
<evidence type="ECO:0000313" key="3">
    <source>
        <dbReference type="EMBL" id="RMI47914.1"/>
    </source>
</evidence>
<evidence type="ECO:0000313" key="4">
    <source>
        <dbReference type="Proteomes" id="UP000282674"/>
    </source>
</evidence>
<dbReference type="InterPro" id="IPR013762">
    <property type="entry name" value="Integrase-like_cat_sf"/>
</dbReference>
<dbReference type="SUPFAM" id="SSF56349">
    <property type="entry name" value="DNA breaking-rejoining enzymes"/>
    <property type="match status" value="1"/>
</dbReference>